<sequence length="79" mass="8948">MSQESAYFKVENIVGKHDVKDIKRRLDTIHGVESVAVNAQTSQVSVDYDSSGTSYDQIENTLNKMGYQIIDDHSRINTR</sequence>
<dbReference type="GO" id="GO:0046872">
    <property type="term" value="F:metal ion binding"/>
    <property type="evidence" value="ECO:0007669"/>
    <property type="project" value="InterPro"/>
</dbReference>
<organism evidence="2 3">
    <name type="scientific">Fumia xinanensis</name>
    <dbReference type="NCBI Taxonomy" id="2763659"/>
    <lineage>
        <taxon>Bacteria</taxon>
        <taxon>Bacillati</taxon>
        <taxon>Bacillota</taxon>
        <taxon>Clostridia</taxon>
        <taxon>Eubacteriales</taxon>
        <taxon>Oscillospiraceae</taxon>
        <taxon>Fumia</taxon>
    </lineage>
</organism>
<proteinExistence type="predicted"/>
<protein>
    <submittedName>
        <fullName evidence="2">Heavy-metal-associated domain-containing protein</fullName>
    </submittedName>
</protein>
<comment type="caution">
    <text evidence="2">The sequence shown here is derived from an EMBL/GenBank/DDBJ whole genome shotgun (WGS) entry which is preliminary data.</text>
</comment>
<dbReference type="EMBL" id="JACRSV010000001">
    <property type="protein sequence ID" value="MBC8559546.1"/>
    <property type="molecule type" value="Genomic_DNA"/>
</dbReference>
<dbReference type="PROSITE" id="PS50846">
    <property type="entry name" value="HMA_2"/>
    <property type="match status" value="1"/>
</dbReference>
<keyword evidence="3" id="KW-1185">Reference proteome</keyword>
<gene>
    <name evidence="2" type="ORF">H8710_05600</name>
</gene>
<evidence type="ECO:0000313" key="3">
    <source>
        <dbReference type="Proteomes" id="UP000610760"/>
    </source>
</evidence>
<dbReference type="InterPro" id="IPR006121">
    <property type="entry name" value="HMA_dom"/>
</dbReference>
<reference evidence="2" key="1">
    <citation type="submission" date="2020-08" db="EMBL/GenBank/DDBJ databases">
        <title>Genome public.</title>
        <authorList>
            <person name="Liu C."/>
            <person name="Sun Q."/>
        </authorList>
    </citation>
    <scope>NUCLEOTIDE SEQUENCE</scope>
    <source>
        <strain evidence="2">NSJ-33</strain>
    </source>
</reference>
<evidence type="ECO:0000313" key="2">
    <source>
        <dbReference type="EMBL" id="MBC8559546.1"/>
    </source>
</evidence>
<dbReference type="CDD" id="cd00371">
    <property type="entry name" value="HMA"/>
    <property type="match status" value="1"/>
</dbReference>
<accession>A0A926I746</accession>
<dbReference type="Gene3D" id="3.30.70.100">
    <property type="match status" value="1"/>
</dbReference>
<dbReference type="SUPFAM" id="SSF55008">
    <property type="entry name" value="HMA, heavy metal-associated domain"/>
    <property type="match status" value="1"/>
</dbReference>
<dbReference type="RefSeq" id="WP_249294438.1">
    <property type="nucleotide sequence ID" value="NZ_JACRSV010000001.1"/>
</dbReference>
<dbReference type="InterPro" id="IPR036163">
    <property type="entry name" value="HMA_dom_sf"/>
</dbReference>
<name>A0A926I746_9FIRM</name>
<dbReference type="AlphaFoldDB" id="A0A926I746"/>
<evidence type="ECO:0000259" key="1">
    <source>
        <dbReference type="PROSITE" id="PS50846"/>
    </source>
</evidence>
<feature type="domain" description="HMA" evidence="1">
    <location>
        <begin position="4"/>
        <end position="70"/>
    </location>
</feature>
<dbReference type="Pfam" id="PF00403">
    <property type="entry name" value="HMA"/>
    <property type="match status" value="1"/>
</dbReference>
<dbReference type="Proteomes" id="UP000610760">
    <property type="component" value="Unassembled WGS sequence"/>
</dbReference>